<dbReference type="Proteomes" id="UP000779507">
    <property type="component" value="Unassembled WGS sequence"/>
</dbReference>
<protein>
    <submittedName>
        <fullName evidence="2">Uncharacterized protein</fullName>
    </submittedName>
</protein>
<reference evidence="2 3" key="1">
    <citation type="submission" date="2020-05" db="EMBL/GenBank/DDBJ databases">
        <title>Genomic Encyclopedia of Type Strains, Phase IV (KMG-V): Genome sequencing to study the core and pangenomes of soil and plant-associated prokaryotes.</title>
        <authorList>
            <person name="Whitman W."/>
        </authorList>
    </citation>
    <scope>NUCLEOTIDE SEQUENCE [LARGE SCALE GENOMIC DNA]</scope>
    <source>
        <strain evidence="2 3">9A</strain>
    </source>
</reference>
<keyword evidence="3" id="KW-1185">Reference proteome</keyword>
<organism evidence="2 3">
    <name type="scientific">Hymenobacter caeli</name>
    <dbReference type="NCBI Taxonomy" id="2735894"/>
    <lineage>
        <taxon>Bacteria</taxon>
        <taxon>Pseudomonadati</taxon>
        <taxon>Bacteroidota</taxon>
        <taxon>Cytophagia</taxon>
        <taxon>Cytophagales</taxon>
        <taxon>Hymenobacteraceae</taxon>
        <taxon>Hymenobacter</taxon>
    </lineage>
</organism>
<feature type="signal peptide" evidence="1">
    <location>
        <begin position="1"/>
        <end position="20"/>
    </location>
</feature>
<accession>A0ABX2FV54</accession>
<feature type="chain" id="PRO_5047386832" evidence="1">
    <location>
        <begin position="21"/>
        <end position="48"/>
    </location>
</feature>
<proteinExistence type="predicted"/>
<keyword evidence="1" id="KW-0732">Signal</keyword>
<evidence type="ECO:0000313" key="2">
    <source>
        <dbReference type="EMBL" id="NRT20703.1"/>
    </source>
</evidence>
<gene>
    <name evidence="2" type="ORF">HNP98_003547</name>
</gene>
<sequence>MKVFSFLLPALLLGSGPAAVRPAAPAPTAQEVRDGAPFAQVGWPLRWP</sequence>
<dbReference type="EMBL" id="JABSNP010000019">
    <property type="protein sequence ID" value="NRT20703.1"/>
    <property type="molecule type" value="Genomic_DNA"/>
</dbReference>
<comment type="caution">
    <text evidence="2">The sequence shown here is derived from an EMBL/GenBank/DDBJ whole genome shotgun (WGS) entry which is preliminary data.</text>
</comment>
<evidence type="ECO:0000256" key="1">
    <source>
        <dbReference type="SAM" id="SignalP"/>
    </source>
</evidence>
<evidence type="ECO:0000313" key="3">
    <source>
        <dbReference type="Proteomes" id="UP000779507"/>
    </source>
</evidence>
<name>A0ABX2FV54_9BACT</name>
<dbReference type="RefSeq" id="WP_173811468.1">
    <property type="nucleotide sequence ID" value="NZ_JABSNP010000019.1"/>
</dbReference>